<evidence type="ECO:0000313" key="18">
    <source>
        <dbReference type="Proteomes" id="UP000261187"/>
    </source>
</evidence>
<dbReference type="InterPro" id="IPR013785">
    <property type="entry name" value="Aldolase_TIM"/>
</dbReference>
<keyword evidence="3" id="KW-0949">S-adenosyl-L-methionine</keyword>
<organism evidence="12 21">
    <name type="scientific">Segatella copri</name>
    <dbReference type="NCBI Taxonomy" id="165179"/>
    <lineage>
        <taxon>Bacteria</taxon>
        <taxon>Pseudomonadati</taxon>
        <taxon>Bacteroidota</taxon>
        <taxon>Bacteroidia</taxon>
        <taxon>Bacteroidales</taxon>
        <taxon>Prevotellaceae</taxon>
        <taxon>Segatella</taxon>
    </lineage>
</organism>
<evidence type="ECO:0000256" key="6">
    <source>
        <dbReference type="ARBA" id="ARBA00023014"/>
    </source>
</evidence>
<dbReference type="EMBL" id="QSSA01000005">
    <property type="protein sequence ID" value="RGL63347.1"/>
    <property type="molecule type" value="Genomic_DNA"/>
</dbReference>
<dbReference type="GO" id="GO:0046872">
    <property type="term" value="F:metal ion binding"/>
    <property type="evidence" value="ECO:0007669"/>
    <property type="project" value="UniProtKB-KW"/>
</dbReference>
<dbReference type="Proteomes" id="UP000261187">
    <property type="component" value="Unassembled WGS sequence"/>
</dbReference>
<dbReference type="EMBL" id="JANDWN010000006">
    <property type="protein sequence ID" value="MCP9599093.1"/>
    <property type="molecule type" value="Genomic_DNA"/>
</dbReference>
<keyword evidence="2" id="KW-0004">4Fe-4S</keyword>
<dbReference type="EMBL" id="QROP01000015">
    <property type="protein sequence ID" value="RHL38444.1"/>
    <property type="molecule type" value="Genomic_DNA"/>
</dbReference>
<dbReference type="GO" id="GO:0051539">
    <property type="term" value="F:4 iron, 4 sulfur cluster binding"/>
    <property type="evidence" value="ECO:0007669"/>
    <property type="project" value="UniProtKB-KW"/>
</dbReference>
<dbReference type="PANTHER" id="PTHR43787:SF11">
    <property type="entry name" value="UPF0026 PROTEIN SLR1464"/>
    <property type="match status" value="1"/>
</dbReference>
<reference evidence="8" key="3">
    <citation type="submission" date="2021-06" db="EMBL/GenBank/DDBJ databases">
        <title>Collection of gut derived symbiotic bacterial strains cultured from healthy donors.</title>
        <authorList>
            <person name="Lin H."/>
            <person name="Littmann E."/>
            <person name="Pamer E.G."/>
        </authorList>
    </citation>
    <scope>NUCLEOTIDE SEQUENCE</scope>
    <source>
        <strain evidence="8">MSK.21.60</strain>
    </source>
</reference>
<evidence type="ECO:0000313" key="23">
    <source>
        <dbReference type="Proteomes" id="UP000442105"/>
    </source>
</evidence>
<name>A0A3E4SKW2_9BACT</name>
<reference evidence="21 22" key="2">
    <citation type="submission" date="2019-09" db="EMBL/GenBank/DDBJ databases">
        <title>Distinct polysaccharide growth profiles of human intestinal Prevotella copri isolates.</title>
        <authorList>
            <person name="Fehlner-Peach H."/>
            <person name="Magnabosco C."/>
            <person name="Raghavan V."/>
            <person name="Scher J.U."/>
            <person name="Tett A."/>
            <person name="Cox L.M."/>
            <person name="Gottsegen C."/>
            <person name="Watters A."/>
            <person name="Wiltshire- Gordon J.D."/>
            <person name="Segata N."/>
            <person name="Bonneau R."/>
            <person name="Littman D.R."/>
        </authorList>
    </citation>
    <scope>NUCLEOTIDE SEQUENCE [LARGE SCALE GENOMIC DNA]</scope>
    <source>
        <strain evidence="14">IAA108</strain>
        <strain evidence="22">iAA108</strain>
        <strain evidence="23">iAQ1179</strain>
        <strain evidence="13">IAQ1179</strain>
        <strain evidence="21">iK21513</strain>
        <strain evidence="12">IK21513</strain>
    </source>
</reference>
<dbReference type="CDD" id="cd01335">
    <property type="entry name" value="Radical_SAM"/>
    <property type="match status" value="1"/>
</dbReference>
<dbReference type="Proteomes" id="UP001205506">
    <property type="component" value="Unassembled WGS sequence"/>
</dbReference>
<dbReference type="GO" id="GO:0003824">
    <property type="term" value="F:catalytic activity"/>
    <property type="evidence" value="ECO:0007669"/>
    <property type="project" value="InterPro"/>
</dbReference>
<dbReference type="SFLD" id="SFLDG01083">
    <property type="entry name" value="Uncharacterised_Radical_SAM_Su"/>
    <property type="match status" value="1"/>
</dbReference>
<comment type="cofactor">
    <cofactor evidence="1">
        <name>[4Fe-4S] cluster</name>
        <dbReference type="ChEBI" id="CHEBI:49883"/>
    </cofactor>
</comment>
<evidence type="ECO:0000313" key="19">
    <source>
        <dbReference type="Proteomes" id="UP000283672"/>
    </source>
</evidence>
<evidence type="ECO:0000256" key="2">
    <source>
        <dbReference type="ARBA" id="ARBA00022485"/>
    </source>
</evidence>
<dbReference type="Gene3D" id="3.20.20.70">
    <property type="entry name" value="Aldolase class I"/>
    <property type="match status" value="1"/>
</dbReference>
<dbReference type="Proteomes" id="UP001204486">
    <property type="component" value="Unassembled WGS sequence"/>
</dbReference>
<dbReference type="AlphaFoldDB" id="A0A3E4SKW2"/>
<evidence type="ECO:0000256" key="3">
    <source>
        <dbReference type="ARBA" id="ARBA00022691"/>
    </source>
</evidence>
<evidence type="ECO:0000313" key="11">
    <source>
        <dbReference type="EMBL" id="MCP9599093.1"/>
    </source>
</evidence>
<dbReference type="InterPro" id="IPR058240">
    <property type="entry name" value="rSAM_sf"/>
</dbReference>
<evidence type="ECO:0000259" key="7">
    <source>
        <dbReference type="PROSITE" id="PS51918"/>
    </source>
</evidence>
<dbReference type="EMBL" id="VZCY01000027">
    <property type="protein sequence ID" value="MQN08908.1"/>
    <property type="molecule type" value="Genomic_DNA"/>
</dbReference>
<protein>
    <submittedName>
        <fullName evidence="12">Radical SAM protein</fullName>
    </submittedName>
</protein>
<dbReference type="EMBL" id="VZCW01000125">
    <property type="protein sequence ID" value="MQN12202.1"/>
    <property type="molecule type" value="Genomic_DNA"/>
</dbReference>
<evidence type="ECO:0000313" key="17">
    <source>
        <dbReference type="EMBL" id="RHL38444.1"/>
    </source>
</evidence>
<dbReference type="EMBL" id="VZCC01000053">
    <property type="protein sequence ID" value="MQN84020.1"/>
    <property type="molecule type" value="Genomic_DNA"/>
</dbReference>
<evidence type="ECO:0000313" key="20">
    <source>
        <dbReference type="Proteomes" id="UP000283872"/>
    </source>
</evidence>
<feature type="domain" description="Radical SAM core" evidence="7">
    <location>
        <begin position="17"/>
        <end position="250"/>
    </location>
</feature>
<reference evidence="18 19" key="1">
    <citation type="submission" date="2018-08" db="EMBL/GenBank/DDBJ databases">
        <title>A genome reference for cultivated species of the human gut microbiota.</title>
        <authorList>
            <person name="Zou Y."/>
            <person name="Xue W."/>
            <person name="Luo G."/>
        </authorList>
    </citation>
    <scope>NUCLEOTIDE SEQUENCE [LARGE SCALE GENOMIC DNA]</scope>
    <source>
        <strain evidence="16 20">AF24-12</strain>
        <strain evidence="17 19">AF38-11</strain>
        <strain evidence="15 18">TF06-40</strain>
    </source>
</reference>
<evidence type="ECO:0000313" key="16">
    <source>
        <dbReference type="EMBL" id="RGS17313.1"/>
    </source>
</evidence>
<proteinExistence type="predicted"/>
<evidence type="ECO:0000313" key="9">
    <source>
        <dbReference type="EMBL" id="MCP9550763.1"/>
    </source>
</evidence>
<dbReference type="SFLD" id="SFLDS00029">
    <property type="entry name" value="Radical_SAM"/>
    <property type="match status" value="1"/>
</dbReference>
<dbReference type="Proteomes" id="UP000283672">
    <property type="component" value="Unassembled WGS sequence"/>
</dbReference>
<dbReference type="InterPro" id="IPR040084">
    <property type="entry name" value="GTPase_Obg"/>
</dbReference>
<evidence type="ECO:0000313" key="13">
    <source>
        <dbReference type="EMBL" id="MQN12202.1"/>
    </source>
</evidence>
<dbReference type="Proteomes" id="UP000283872">
    <property type="component" value="Unassembled WGS sequence"/>
</dbReference>
<dbReference type="SUPFAM" id="SSF102114">
    <property type="entry name" value="Radical SAM enzymes"/>
    <property type="match status" value="1"/>
</dbReference>
<dbReference type="EMBL" id="JANDWZ010000014">
    <property type="protein sequence ID" value="MCP9564439.1"/>
    <property type="molecule type" value="Genomic_DNA"/>
</dbReference>
<keyword evidence="6" id="KW-0411">Iron-sulfur</keyword>
<sequence length="255" mass="29055">MSTIIYPSPIFGPVNSRRLGVSLGINLMPSDGKVCSFDCVYCECGFNADFRPKKKRPTREEVREGLEKVLKERHDNNQPLDDITFAGNGEPTGHPDFKGIVEDTMELCKKYFPEAQVSVLSNATYIYKEEVREALMLVDNNILKLDTVDMDYIKKLDRPQQPNYDVKDVIKYLKMFKGHVIIQTMFLRGDGLDNTSEHFVAPWLEAVKDIQPQQVMVYTIARETPDKLLEKAPKEVLDAIKDRVEALGIKCTASY</sequence>
<dbReference type="Proteomes" id="UP001205531">
    <property type="component" value="Unassembled WGS sequence"/>
</dbReference>
<dbReference type="EMBL" id="QRVA01000007">
    <property type="protein sequence ID" value="RGS17313.1"/>
    <property type="molecule type" value="Genomic_DNA"/>
</dbReference>
<evidence type="ECO:0000256" key="1">
    <source>
        <dbReference type="ARBA" id="ARBA00001966"/>
    </source>
</evidence>
<evidence type="ECO:0000313" key="10">
    <source>
        <dbReference type="EMBL" id="MCP9564439.1"/>
    </source>
</evidence>
<evidence type="ECO:0000313" key="12">
    <source>
        <dbReference type="EMBL" id="MQN08908.1"/>
    </source>
</evidence>
<accession>A0A3E4SKW2</accession>
<dbReference type="PROSITE" id="PS51918">
    <property type="entry name" value="RADICAL_SAM"/>
    <property type="match status" value="1"/>
</dbReference>
<evidence type="ECO:0000256" key="5">
    <source>
        <dbReference type="ARBA" id="ARBA00023004"/>
    </source>
</evidence>
<dbReference type="PANTHER" id="PTHR43787">
    <property type="entry name" value="FEMO COFACTOR BIOSYNTHESIS PROTEIN NIFB-RELATED"/>
    <property type="match status" value="1"/>
</dbReference>
<dbReference type="EMBL" id="JAHOEP010000055">
    <property type="protein sequence ID" value="MBV3409454.1"/>
    <property type="molecule type" value="Genomic_DNA"/>
</dbReference>
<dbReference type="Proteomes" id="UP001196316">
    <property type="component" value="Unassembled WGS sequence"/>
</dbReference>
<evidence type="ECO:0000313" key="22">
    <source>
        <dbReference type="Proteomes" id="UP000421408"/>
    </source>
</evidence>
<dbReference type="Proteomes" id="UP000406735">
    <property type="component" value="Unassembled WGS sequence"/>
</dbReference>
<keyword evidence="4" id="KW-0479">Metal-binding</keyword>
<dbReference type="InterPro" id="IPR007197">
    <property type="entry name" value="rSAM"/>
</dbReference>
<comment type="caution">
    <text evidence="12">The sequence shown here is derived from an EMBL/GenBank/DDBJ whole genome shotgun (WGS) entry which is preliminary data.</text>
</comment>
<dbReference type="Pfam" id="PF04055">
    <property type="entry name" value="Radical_SAM"/>
    <property type="match status" value="1"/>
</dbReference>
<dbReference type="Proteomes" id="UP000421408">
    <property type="component" value="Unassembled WGS sequence"/>
</dbReference>
<keyword evidence="5" id="KW-0408">Iron</keyword>
<gene>
    <name evidence="17" type="ORF">DW026_07580</name>
    <name evidence="16" type="ORF">DWY11_04475</name>
    <name evidence="15" type="ORF">DXC61_03385</name>
    <name evidence="14" type="ORF">F7D74_08530</name>
    <name evidence="13" type="ORF">F7D95_05060</name>
    <name evidence="12" type="ORF">F7D97_02950</name>
    <name evidence="8" type="ORF">KSW80_13805</name>
    <name evidence="11" type="ORF">NNC55_03830</name>
    <name evidence="10" type="ORF">NNC64_07635</name>
    <name evidence="9" type="ORF">NNC68_15000</name>
</gene>
<dbReference type="EMBL" id="JANDWU010000046">
    <property type="protein sequence ID" value="MCP9550763.1"/>
    <property type="molecule type" value="Genomic_DNA"/>
</dbReference>
<evidence type="ECO:0000313" key="21">
    <source>
        <dbReference type="Proteomes" id="UP000406735"/>
    </source>
</evidence>
<reference evidence="9" key="4">
    <citation type="submission" date="2022-07" db="EMBL/GenBank/DDBJ databases">
        <title>Prevotella copri.</title>
        <authorList>
            <person name="Yang C."/>
        </authorList>
    </citation>
    <scope>NUCLEOTIDE SEQUENCE</scope>
    <source>
        <strain evidence="11">HF1476</strain>
        <strain evidence="9">HF1805</strain>
        <strain evidence="10">HF2107</strain>
    </source>
</reference>
<dbReference type="Proteomes" id="UP000442105">
    <property type="component" value="Unassembled WGS sequence"/>
</dbReference>
<evidence type="ECO:0000313" key="15">
    <source>
        <dbReference type="EMBL" id="RGL63347.1"/>
    </source>
</evidence>
<evidence type="ECO:0000313" key="14">
    <source>
        <dbReference type="EMBL" id="MQN84020.1"/>
    </source>
</evidence>
<evidence type="ECO:0000256" key="4">
    <source>
        <dbReference type="ARBA" id="ARBA00022723"/>
    </source>
</evidence>
<evidence type="ECO:0000313" key="8">
    <source>
        <dbReference type="EMBL" id="MBV3409454.1"/>
    </source>
</evidence>
<dbReference type="RefSeq" id="WP_117692488.1">
    <property type="nucleotide sequence ID" value="NZ_CP134814.1"/>
</dbReference>